<proteinExistence type="inferred from homology"/>
<dbReference type="GeneID" id="27686002"/>
<evidence type="ECO:0000256" key="1">
    <source>
        <dbReference type="ARBA" id="ARBA00005896"/>
    </source>
</evidence>
<comment type="similarity">
    <text evidence="1">Belongs to the TfdA dioxygenase family.</text>
</comment>
<dbReference type="GO" id="GO:0005737">
    <property type="term" value="C:cytoplasm"/>
    <property type="evidence" value="ECO:0007669"/>
    <property type="project" value="TreeGrafter"/>
</dbReference>
<keyword evidence="8" id="KW-1185">Reference proteome</keyword>
<sequence length="381" mass="42244">MPPAVEHIIEPVHALAQNLKAATISGKQNNNQGSLQRQPLKASGALDKHAHVDLTVNIGREYPSVQIKDLLNAPNADELIRDLAITVSERGVVFFRNQDLTLEQQKILGQKLGELTGKPATSKLHIHPVANADREDGIKVNERGEKDHEISVISSEQGRKVYKSAFGINRDRFGSEQWHSDITFEPIPSDYSILQIKQIPPTGGDTLWASGYEAYDRLSPAYQKFLDGLTATYAQPGFLKAAQENGFELHTAPRGAPENVGGNLEAVHPVVRTNPVTGWKSLFAVGHHVGHVNGVTKYESEKLLKYFNKLVYANHDLQVRFKWNTNDVAIWDNRSAYHAATPDYDAAVYKRFGNRVVSLGEKPYFDPASVSRRTALGLQAQ</sequence>
<dbReference type="Proteomes" id="UP000053201">
    <property type="component" value="Unassembled WGS sequence"/>
</dbReference>
<dbReference type="InterPro" id="IPR003819">
    <property type="entry name" value="TauD/TfdA-like"/>
</dbReference>
<dbReference type="RefSeq" id="XP_016611411.1">
    <property type="nucleotide sequence ID" value="XM_016750705.1"/>
</dbReference>
<reference evidence="7 8" key="1">
    <citation type="submission" date="2009-08" db="EMBL/GenBank/DDBJ databases">
        <title>The Genome Sequence of Spizellomyces punctatus strain DAOM BR117.</title>
        <authorList>
            <consortium name="The Broad Institute Genome Sequencing Platform"/>
            <person name="Russ C."/>
            <person name="Cuomo C."/>
            <person name="Shea T."/>
            <person name="Young S.K."/>
            <person name="Zeng Q."/>
            <person name="Koehrsen M."/>
            <person name="Haas B."/>
            <person name="Borodovsky M."/>
            <person name="Guigo R."/>
            <person name="Alvarado L."/>
            <person name="Berlin A."/>
            <person name="Bochicchio J."/>
            <person name="Borenstein D."/>
            <person name="Chapman S."/>
            <person name="Chen Z."/>
            <person name="Engels R."/>
            <person name="Freedman E."/>
            <person name="Gellesch M."/>
            <person name="Goldberg J."/>
            <person name="Griggs A."/>
            <person name="Gujja S."/>
            <person name="Heiman D."/>
            <person name="Hepburn T."/>
            <person name="Howarth C."/>
            <person name="Jen D."/>
            <person name="Larson L."/>
            <person name="Lewis B."/>
            <person name="Mehta T."/>
            <person name="Park D."/>
            <person name="Pearson M."/>
            <person name="Roberts A."/>
            <person name="Saif S."/>
            <person name="Shenoy N."/>
            <person name="Sisk P."/>
            <person name="Stolte C."/>
            <person name="Sykes S."/>
            <person name="Thomson T."/>
            <person name="Walk T."/>
            <person name="White J."/>
            <person name="Yandava C."/>
            <person name="Burger G."/>
            <person name="Gray M.W."/>
            <person name="Holland P.W.H."/>
            <person name="King N."/>
            <person name="Lang F.B.F."/>
            <person name="Roger A.J."/>
            <person name="Ruiz-Trillo I."/>
            <person name="Lander E."/>
            <person name="Nusbaum C."/>
        </authorList>
    </citation>
    <scope>NUCLEOTIDE SEQUENCE [LARGE SCALE GENOMIC DNA]</scope>
    <source>
        <strain evidence="7 8">DAOM BR117</strain>
    </source>
</reference>
<evidence type="ECO:0000313" key="8">
    <source>
        <dbReference type="Proteomes" id="UP000053201"/>
    </source>
</evidence>
<dbReference type="InterPro" id="IPR051323">
    <property type="entry name" value="AtsK-like"/>
</dbReference>
<dbReference type="Pfam" id="PF02668">
    <property type="entry name" value="TauD"/>
    <property type="match status" value="1"/>
</dbReference>
<evidence type="ECO:0000256" key="4">
    <source>
        <dbReference type="ARBA" id="ARBA00023002"/>
    </source>
</evidence>
<evidence type="ECO:0000256" key="5">
    <source>
        <dbReference type="ARBA" id="ARBA00023004"/>
    </source>
</evidence>
<evidence type="ECO:0000256" key="2">
    <source>
        <dbReference type="ARBA" id="ARBA00022723"/>
    </source>
</evidence>
<gene>
    <name evidence="7" type="ORF">SPPG_02416</name>
</gene>
<dbReference type="SUPFAM" id="SSF51197">
    <property type="entry name" value="Clavaminate synthase-like"/>
    <property type="match status" value="1"/>
</dbReference>
<organism evidence="7 8">
    <name type="scientific">Spizellomyces punctatus (strain DAOM BR117)</name>
    <dbReference type="NCBI Taxonomy" id="645134"/>
    <lineage>
        <taxon>Eukaryota</taxon>
        <taxon>Fungi</taxon>
        <taxon>Fungi incertae sedis</taxon>
        <taxon>Chytridiomycota</taxon>
        <taxon>Chytridiomycota incertae sedis</taxon>
        <taxon>Chytridiomycetes</taxon>
        <taxon>Spizellomycetales</taxon>
        <taxon>Spizellomycetaceae</taxon>
        <taxon>Spizellomyces</taxon>
    </lineage>
</organism>
<dbReference type="eggNOG" id="ENOG502QS4K">
    <property type="taxonomic scope" value="Eukaryota"/>
</dbReference>
<keyword evidence="5" id="KW-0408">Iron</keyword>
<dbReference type="PANTHER" id="PTHR30468">
    <property type="entry name" value="ALPHA-KETOGLUTARATE-DEPENDENT SULFONATE DIOXYGENASE"/>
    <property type="match status" value="1"/>
</dbReference>
<keyword evidence="3" id="KW-0223">Dioxygenase</keyword>
<dbReference type="STRING" id="645134.A0A0L0HQI7"/>
<dbReference type="PANTHER" id="PTHR30468:SF10">
    <property type="entry name" value="TAUD_TFDA-LIKE DOMAIN-CONTAINING PROTEIN"/>
    <property type="match status" value="1"/>
</dbReference>
<dbReference type="InParanoid" id="A0A0L0HQI7"/>
<evidence type="ECO:0000313" key="7">
    <source>
        <dbReference type="EMBL" id="KND03372.1"/>
    </source>
</evidence>
<dbReference type="FunFam" id="3.60.130.10:FF:000005">
    <property type="entry name" value="TfdA family taurine dioxygenase"/>
    <property type="match status" value="1"/>
</dbReference>
<keyword evidence="4" id="KW-0560">Oxidoreductase</keyword>
<keyword evidence="2" id="KW-0479">Metal-binding</keyword>
<dbReference type="OMA" id="HYQPAFN"/>
<dbReference type="EMBL" id="KQ257452">
    <property type="protein sequence ID" value="KND03372.1"/>
    <property type="molecule type" value="Genomic_DNA"/>
</dbReference>
<protein>
    <recommendedName>
        <fullName evidence="6">TauD/TfdA-like domain-containing protein</fullName>
    </recommendedName>
</protein>
<name>A0A0L0HQI7_SPIPD</name>
<dbReference type="Gene3D" id="3.60.130.10">
    <property type="entry name" value="Clavaminate synthase-like"/>
    <property type="match status" value="1"/>
</dbReference>
<dbReference type="GO" id="GO:0046872">
    <property type="term" value="F:metal ion binding"/>
    <property type="evidence" value="ECO:0007669"/>
    <property type="project" value="UniProtKB-KW"/>
</dbReference>
<dbReference type="VEuPathDB" id="FungiDB:SPPG_02416"/>
<feature type="domain" description="TauD/TfdA-like" evidence="6">
    <location>
        <begin position="53"/>
        <end position="347"/>
    </location>
</feature>
<accession>A0A0L0HQI7</accession>
<dbReference type="InterPro" id="IPR042098">
    <property type="entry name" value="TauD-like_sf"/>
</dbReference>
<dbReference type="OrthoDB" id="10257314at2759"/>
<dbReference type="GO" id="GO:0016706">
    <property type="term" value="F:2-oxoglutarate-dependent dioxygenase activity"/>
    <property type="evidence" value="ECO:0007669"/>
    <property type="project" value="TreeGrafter"/>
</dbReference>
<dbReference type="AlphaFoldDB" id="A0A0L0HQI7"/>
<evidence type="ECO:0000259" key="6">
    <source>
        <dbReference type="Pfam" id="PF02668"/>
    </source>
</evidence>
<evidence type="ECO:0000256" key="3">
    <source>
        <dbReference type="ARBA" id="ARBA00022964"/>
    </source>
</evidence>